<accession>A0A846TQN8</accession>
<sequence>MLKAERIKKMKVKEVDPKLKGRLPAGQVLTERFPILHEGEVPEYEMDTWDFKIFGEVEEQIVLTYTDLLKMPQTTVKCDIHCVTRWSKFDNEFTGVKVKDLFKHYGIKPNGKFVMVHGDHDYETNLPLEMMLDDDVLLAHSYAGKPLSKKHGWPLRLVVPKLYFWKSAKWVRGFEFMKEDKSGFWESNGFHNDADPFKEERFSNDDMYLPEDEWEKKDFD</sequence>
<dbReference type="PANTHER" id="PTHR43032:SF4">
    <property type="entry name" value="OXIDOREDUCTASE MOLYBDOPTERIN-BINDING DOMAIN-CONTAINING PROTEIN"/>
    <property type="match status" value="1"/>
</dbReference>
<dbReference type="PANTHER" id="PTHR43032">
    <property type="entry name" value="PROTEIN-METHIONINE-SULFOXIDE REDUCTASE"/>
    <property type="match status" value="1"/>
</dbReference>
<dbReference type="InterPro" id="IPR000572">
    <property type="entry name" value="OxRdtase_Mopterin-bd_dom"/>
</dbReference>
<organism evidence="2 3">
    <name type="scientific">Mesobacillus selenatarsenatis</name>
    <dbReference type="NCBI Taxonomy" id="388741"/>
    <lineage>
        <taxon>Bacteria</taxon>
        <taxon>Bacillati</taxon>
        <taxon>Bacillota</taxon>
        <taxon>Bacilli</taxon>
        <taxon>Bacillales</taxon>
        <taxon>Bacillaceae</taxon>
        <taxon>Mesobacillus</taxon>
    </lineage>
</organism>
<comment type="caution">
    <text evidence="2">The sequence shown here is derived from an EMBL/GenBank/DDBJ whole genome shotgun (WGS) entry which is preliminary data.</text>
</comment>
<dbReference type="Proteomes" id="UP000587942">
    <property type="component" value="Unassembled WGS sequence"/>
</dbReference>
<evidence type="ECO:0000313" key="3">
    <source>
        <dbReference type="Proteomes" id="UP000587942"/>
    </source>
</evidence>
<dbReference type="EMBL" id="JAAVUM010000002">
    <property type="protein sequence ID" value="NKE04731.1"/>
    <property type="molecule type" value="Genomic_DNA"/>
</dbReference>
<dbReference type="Pfam" id="PF00174">
    <property type="entry name" value="Oxidored_molyb"/>
    <property type="match status" value="1"/>
</dbReference>
<evidence type="ECO:0000259" key="1">
    <source>
        <dbReference type="Pfam" id="PF00174"/>
    </source>
</evidence>
<gene>
    <name evidence="2" type="ORF">GWK17_04490</name>
</gene>
<evidence type="ECO:0000313" key="2">
    <source>
        <dbReference type="EMBL" id="NKE04731.1"/>
    </source>
</evidence>
<dbReference type="Gene3D" id="3.90.420.10">
    <property type="entry name" value="Oxidoreductase, molybdopterin-binding domain"/>
    <property type="match status" value="1"/>
</dbReference>
<dbReference type="InterPro" id="IPR036374">
    <property type="entry name" value="OxRdtase_Mopterin-bd_sf"/>
</dbReference>
<proteinExistence type="predicted"/>
<name>A0A846TQN8_9BACI</name>
<protein>
    <submittedName>
        <fullName evidence="2">Sulfite oxidase-like oxidoreductase</fullName>
    </submittedName>
</protein>
<dbReference type="CDD" id="cd02109">
    <property type="entry name" value="arch_bact_SO_family_Moco"/>
    <property type="match status" value="1"/>
</dbReference>
<reference evidence="2 3" key="1">
    <citation type="submission" date="2020-03" db="EMBL/GenBank/DDBJ databases">
        <authorList>
            <person name="Sun Q."/>
        </authorList>
    </citation>
    <scope>NUCLEOTIDE SEQUENCE [LARGE SCALE GENOMIC DNA]</scope>
    <source>
        <strain evidence="2 3">KACC 21451</strain>
    </source>
</reference>
<dbReference type="RefSeq" id="WP_167831216.1">
    <property type="nucleotide sequence ID" value="NZ_JAAVUM010000002.1"/>
</dbReference>
<dbReference type="AlphaFoldDB" id="A0A846TQN8"/>
<feature type="domain" description="Oxidoreductase molybdopterin-binding" evidence="1">
    <location>
        <begin position="39"/>
        <end position="185"/>
    </location>
</feature>
<dbReference type="SUPFAM" id="SSF56524">
    <property type="entry name" value="Oxidoreductase molybdopterin-binding domain"/>
    <property type="match status" value="1"/>
</dbReference>